<dbReference type="Proteomes" id="UP000184335">
    <property type="component" value="Unassembled WGS sequence"/>
</dbReference>
<sequence>MKKIILAIGLLLSLDAFGQVAIGKDAISNEYVSIEFGLGNKGIVLPYVTNIEEMSKNGRVVQPGTIAMDATSGLVSYCKDSPCNNVNNWFKLSVNKQNLYLDGQSIANTKGIVPNFETFQQPLKDIGGNSFIGDEEESAPGVLVLSDKNKAMVLPKMQSPHTSIKRPAPGMMAYDTKKKQLAIFNGTVWSFWSTCSTEIVKVSPIGYEQAICENSPVVELKVKLQDRDDPTKVINDEEVEYIKWYYSFSNNYNKIEQEEWFKVGEGKSFIPPADAVNSSWNEIYYYTLAKIKGCEESRSELFKLKYLCPN</sequence>
<feature type="chain" id="PRO_5012929050" evidence="1">
    <location>
        <begin position="19"/>
        <end position="310"/>
    </location>
</feature>
<dbReference type="STRING" id="1118202.SAMN05443429_10169"/>
<dbReference type="AlphaFoldDB" id="A0A1M5ZZS7"/>
<keyword evidence="3" id="KW-1185">Reference proteome</keyword>
<dbReference type="RefSeq" id="WP_073177242.1">
    <property type="nucleotide sequence ID" value="NZ_FQYI01000001.1"/>
</dbReference>
<evidence type="ECO:0000313" key="2">
    <source>
        <dbReference type="EMBL" id="SHI29688.1"/>
    </source>
</evidence>
<evidence type="ECO:0000256" key="1">
    <source>
        <dbReference type="SAM" id="SignalP"/>
    </source>
</evidence>
<dbReference type="OrthoDB" id="705292at2"/>
<evidence type="ECO:0000313" key="3">
    <source>
        <dbReference type="Proteomes" id="UP000184335"/>
    </source>
</evidence>
<accession>A0A1M5ZZS7</accession>
<dbReference type="EMBL" id="FQYI01000001">
    <property type="protein sequence ID" value="SHI29688.1"/>
    <property type="molecule type" value="Genomic_DNA"/>
</dbReference>
<protein>
    <submittedName>
        <fullName evidence="2">Uncharacterized protein</fullName>
    </submittedName>
</protein>
<keyword evidence="1" id="KW-0732">Signal</keyword>
<organism evidence="2 3">
    <name type="scientific">Cruoricaptor ignavus</name>
    <dbReference type="NCBI Taxonomy" id="1118202"/>
    <lineage>
        <taxon>Bacteria</taxon>
        <taxon>Pseudomonadati</taxon>
        <taxon>Bacteroidota</taxon>
        <taxon>Flavobacteriia</taxon>
        <taxon>Flavobacteriales</taxon>
        <taxon>Weeksellaceae</taxon>
        <taxon>Cruoricaptor</taxon>
    </lineage>
</organism>
<name>A0A1M5ZZS7_9FLAO</name>
<reference evidence="2 3" key="1">
    <citation type="submission" date="2016-11" db="EMBL/GenBank/DDBJ databases">
        <authorList>
            <person name="Jaros S."/>
            <person name="Januszkiewicz K."/>
            <person name="Wedrychowicz H."/>
        </authorList>
    </citation>
    <scope>NUCLEOTIDE SEQUENCE [LARGE SCALE GENOMIC DNA]</scope>
    <source>
        <strain evidence="2 3">DSM 25479</strain>
    </source>
</reference>
<gene>
    <name evidence="2" type="ORF">SAMN05443429_10169</name>
</gene>
<proteinExistence type="predicted"/>
<feature type="signal peptide" evidence="1">
    <location>
        <begin position="1"/>
        <end position="18"/>
    </location>
</feature>